<comment type="caution">
    <text evidence="2">The sequence shown here is derived from an EMBL/GenBank/DDBJ whole genome shotgun (WGS) entry which is preliminary data.</text>
</comment>
<evidence type="ECO:0000313" key="2">
    <source>
        <dbReference type="EMBL" id="MDR6555447.1"/>
    </source>
</evidence>
<proteinExistence type="predicted"/>
<evidence type="ECO:0000313" key="3">
    <source>
        <dbReference type="Proteomes" id="UP001267290"/>
    </source>
</evidence>
<keyword evidence="3" id="KW-1185">Reference proteome</keyword>
<accession>A0ABU1P6R5</accession>
<keyword evidence="1" id="KW-1133">Transmembrane helix</keyword>
<gene>
    <name evidence="2" type="ORF">J2736_006709</name>
</gene>
<protein>
    <submittedName>
        <fullName evidence="2">Uncharacterized protein</fullName>
    </submittedName>
</protein>
<evidence type="ECO:0000256" key="1">
    <source>
        <dbReference type="SAM" id="Phobius"/>
    </source>
</evidence>
<keyword evidence="1" id="KW-0472">Membrane</keyword>
<dbReference type="RefSeq" id="WP_310502779.1">
    <property type="nucleotide sequence ID" value="NZ_JAVDSB010000030.1"/>
</dbReference>
<name>A0ABU1P6R5_9BACL</name>
<organism evidence="2 3">
    <name type="scientific">Paenibacillus qinlingensis</name>
    <dbReference type="NCBI Taxonomy" id="1837343"/>
    <lineage>
        <taxon>Bacteria</taxon>
        <taxon>Bacillati</taxon>
        <taxon>Bacillota</taxon>
        <taxon>Bacilli</taxon>
        <taxon>Bacillales</taxon>
        <taxon>Paenibacillaceae</taxon>
        <taxon>Paenibacillus</taxon>
    </lineage>
</organism>
<sequence>MINQPQQVSNVMSNFAGTVSGRPRKIYAGTAVTDGAGIATFYVTQDGTSTGVPFMSTIEGFWSSTLSTAGVVNVADVINYDIGSNFVRARSRQFNGALVILGLSVLAVPTFATGVTISFLVWGD</sequence>
<dbReference type="EMBL" id="JAVDSB010000030">
    <property type="protein sequence ID" value="MDR6555447.1"/>
    <property type="molecule type" value="Genomic_DNA"/>
</dbReference>
<feature type="transmembrane region" description="Helical" evidence="1">
    <location>
        <begin position="98"/>
        <end position="122"/>
    </location>
</feature>
<reference evidence="2 3" key="1">
    <citation type="submission" date="2023-07" db="EMBL/GenBank/DDBJ databases">
        <title>Sorghum-associated microbial communities from plants grown in Nebraska, USA.</title>
        <authorList>
            <person name="Schachtman D."/>
        </authorList>
    </citation>
    <scope>NUCLEOTIDE SEQUENCE [LARGE SCALE GENOMIC DNA]</scope>
    <source>
        <strain evidence="2 3">CC258</strain>
    </source>
</reference>
<keyword evidence="1" id="KW-0812">Transmembrane</keyword>
<dbReference type="Proteomes" id="UP001267290">
    <property type="component" value="Unassembled WGS sequence"/>
</dbReference>